<proteinExistence type="predicted"/>
<protein>
    <recommendedName>
        <fullName evidence="1">F-box domain-containing protein</fullName>
    </recommendedName>
</protein>
<organism evidence="2 3">
    <name type="scientific">Somion occarium</name>
    <dbReference type="NCBI Taxonomy" id="3059160"/>
    <lineage>
        <taxon>Eukaryota</taxon>
        <taxon>Fungi</taxon>
        <taxon>Dikarya</taxon>
        <taxon>Basidiomycota</taxon>
        <taxon>Agaricomycotina</taxon>
        <taxon>Agaricomycetes</taxon>
        <taxon>Polyporales</taxon>
        <taxon>Cerrenaceae</taxon>
        <taxon>Somion</taxon>
    </lineage>
</organism>
<dbReference type="Pfam" id="PF12937">
    <property type="entry name" value="F-box-like"/>
    <property type="match status" value="1"/>
</dbReference>
<reference evidence="3" key="1">
    <citation type="submission" date="2024-04" db="EMBL/GenBank/DDBJ databases">
        <authorList>
            <person name="Shaw F."/>
            <person name="Minotto A."/>
        </authorList>
    </citation>
    <scope>NUCLEOTIDE SEQUENCE [LARGE SCALE GENOMIC DNA]</scope>
</reference>
<dbReference type="Gene3D" id="3.80.10.10">
    <property type="entry name" value="Ribonuclease Inhibitor"/>
    <property type="match status" value="1"/>
</dbReference>
<name>A0ABP1DWG1_9APHY</name>
<evidence type="ECO:0000259" key="1">
    <source>
        <dbReference type="Pfam" id="PF12937"/>
    </source>
</evidence>
<dbReference type="InterPro" id="IPR036047">
    <property type="entry name" value="F-box-like_dom_sf"/>
</dbReference>
<dbReference type="SUPFAM" id="SSF81383">
    <property type="entry name" value="F-box domain"/>
    <property type="match status" value="1"/>
</dbReference>
<evidence type="ECO:0000313" key="3">
    <source>
        <dbReference type="Proteomes" id="UP001497453"/>
    </source>
</evidence>
<evidence type="ECO:0000313" key="2">
    <source>
        <dbReference type="EMBL" id="CAL1712142.1"/>
    </source>
</evidence>
<dbReference type="EMBL" id="OZ037950">
    <property type="protein sequence ID" value="CAL1712142.1"/>
    <property type="molecule type" value="Genomic_DNA"/>
</dbReference>
<dbReference type="SUPFAM" id="SSF52047">
    <property type="entry name" value="RNI-like"/>
    <property type="match status" value="1"/>
</dbReference>
<feature type="domain" description="F-box" evidence="1">
    <location>
        <begin position="7"/>
        <end position="51"/>
    </location>
</feature>
<dbReference type="Proteomes" id="UP001497453">
    <property type="component" value="Chromosome 7"/>
</dbReference>
<keyword evidence="3" id="KW-1185">Reference proteome</keyword>
<accession>A0ABP1DWG1</accession>
<dbReference type="InterPro" id="IPR032675">
    <property type="entry name" value="LRR_dom_sf"/>
</dbReference>
<dbReference type="InterPro" id="IPR001810">
    <property type="entry name" value="F-box_dom"/>
</dbReference>
<sequence>MFENQSALPPELITEITGYLIDDKDSVLSSALTCHTWYNATRQCFYHKISISSKERLETLEELVDENPTIGCWVRILRVSEMHSVNWVIHIPGIARKLPNVRTLEMSKLWQHISHSNPEWFESLSQFTSIQHLSLDRCMFSVNFLKSLVSSLPHVKALSLARTNIDEYSFDIGSIFEVPYDEKDPEMPCLHEPRLEEFSVDTSVFSSCEGVCEWLRTTESVSTLRTIIYPIDSLTSFKEIGDLLVAAGGQLEYLECSMAKEVSKSVYPENGFAQYFKLSHHTGLRHIKVNYPRYTVPLFSALPDPSPLQCITFSIYFKRMAQFKNKDHKALDDLLSSPQFSNLQRVCFEYTGTLDYETVLKKMQRVFKKLVAKIDIEVKMVATKPPNYYLY</sequence>
<dbReference type="CDD" id="cd09917">
    <property type="entry name" value="F-box_SF"/>
    <property type="match status" value="1"/>
</dbReference>
<gene>
    <name evidence="2" type="ORF">GFSPODELE1_LOCUS8691</name>
</gene>